<dbReference type="RefSeq" id="WP_198124720.1">
    <property type="nucleotide sequence ID" value="NZ_JAECZC010000016.1"/>
</dbReference>
<feature type="domain" description="CHAT" evidence="3">
    <location>
        <begin position="113"/>
        <end position="370"/>
    </location>
</feature>
<accession>A0A8J7LAM4</accession>
<protein>
    <submittedName>
        <fullName evidence="4">CHASE2 domain-containing protein</fullName>
    </submittedName>
</protein>
<feature type="transmembrane region" description="Helical" evidence="1">
    <location>
        <begin position="757"/>
        <end position="777"/>
    </location>
</feature>
<evidence type="ECO:0000313" key="5">
    <source>
        <dbReference type="Proteomes" id="UP000632766"/>
    </source>
</evidence>
<dbReference type="AlphaFoldDB" id="A0A8J7LAM4"/>
<dbReference type="InterPro" id="IPR024983">
    <property type="entry name" value="CHAT_dom"/>
</dbReference>
<keyword evidence="1" id="KW-1133">Transmembrane helix</keyword>
<dbReference type="InterPro" id="IPR007890">
    <property type="entry name" value="CHASE2"/>
</dbReference>
<name>A0A8J7LAM4_9NOST</name>
<evidence type="ECO:0000256" key="1">
    <source>
        <dbReference type="SAM" id="Phobius"/>
    </source>
</evidence>
<dbReference type="Proteomes" id="UP000632766">
    <property type="component" value="Unassembled WGS sequence"/>
</dbReference>
<feature type="transmembrane region" description="Helical" evidence="1">
    <location>
        <begin position="784"/>
        <end position="803"/>
    </location>
</feature>
<proteinExistence type="predicted"/>
<gene>
    <name evidence="4" type="ORF">I8748_11625</name>
</gene>
<keyword evidence="1" id="KW-0812">Transmembrane</keyword>
<sequence length="833" mass="95804">MKRTTFHLHVTRIKTVCQFELQTQGQKITEQIDYPPSLTKSYEDWQKAYLNYYRHLRGKKPLNHLQRQQLTDAHLRGWKAINKNFRGKKLISGGGNTPVDYNRQLRDTETQLLHEFHRWLLSPDLVNIRSEIANAARKLSNENQSVEVFLTCTPIELARLPWETWQIGADLGIPEKIQIYRTPATIRNQPVRSVHRKIRILAIIGYDTHLNFETDKQEVESLKPIAEVKFVGWNTEATKVLHQVNAIELKTQIFHAINDQRGWDVLFFAGHSNETILTGGELGIAPNVSLAIQDIEEALKKAQQRGLKFAIFNSCSGINIAESLINLGLSQVIVMREPIHNQVARKFLMQFLHSLAEYKDVHEALLDACQYLKQQVTRFSFPSAYLIPSLYRHPDAELFRIKPFGLWNLIKRWLPTIQEIKWLSVLLFISLLPPLQDLLLEPRILLQAVYRQLSFQVPQKVDAPIVLLQIDNKSLKQDKIEQRYPLDYSYLARIIDKLSESNAQLIGIDYILNETDIQPKNTQKLSQTIRNAVKKKTWFVFAYDNDPDFKEDKASEQIASAKWRIDGDIKFLPGYVELLPNNSNVLPFAYIIYLSYLLKQSKLNNIPQPNLQNSKVFQNSIFEDLNNHNSTFLQRDRLLPITLSSQKFFQEWFHPIIDFSIPPDRVYNKISACELLNSCPTSKMNLLKNLDQQIVILAPGGYREAGVTKQGEDNQSKPLAIAFWNGWGNGKFTGGEAHAYMVHHLLKQRLVVSVPDFLMILLAAVVAKSITVIIQLNASSRKRLVISVWVGVGIYVIISLQIYTSAAILLPWFLPTVTFWNYIRSALRRNSSG</sequence>
<evidence type="ECO:0000259" key="3">
    <source>
        <dbReference type="Pfam" id="PF12770"/>
    </source>
</evidence>
<comment type="caution">
    <text evidence="4">The sequence shown here is derived from an EMBL/GenBank/DDBJ whole genome shotgun (WGS) entry which is preliminary data.</text>
</comment>
<feature type="domain" description="CHASE2" evidence="2">
    <location>
        <begin position="440"/>
        <end position="763"/>
    </location>
</feature>
<evidence type="ECO:0000259" key="2">
    <source>
        <dbReference type="Pfam" id="PF05226"/>
    </source>
</evidence>
<dbReference type="EMBL" id="JAECZC010000016">
    <property type="protein sequence ID" value="MBH8562821.1"/>
    <property type="molecule type" value="Genomic_DNA"/>
</dbReference>
<dbReference type="Pfam" id="PF12770">
    <property type="entry name" value="CHAT"/>
    <property type="match status" value="1"/>
</dbReference>
<keyword evidence="1" id="KW-0472">Membrane</keyword>
<dbReference type="Pfam" id="PF05226">
    <property type="entry name" value="CHASE2"/>
    <property type="match status" value="1"/>
</dbReference>
<reference evidence="4 5" key="1">
    <citation type="journal article" date="2021" name="Int. J. Syst. Evol. Microbiol.">
        <title>Amazonocrinis nigriterrae gen. nov., sp. nov., Atlanticothrix silvestris gen. nov., sp. nov. and Dendronalium phyllosphericum gen. nov., sp. nov., nostocacean cyanobacteria from Brazilian environments.</title>
        <authorList>
            <person name="Alvarenga D.O."/>
            <person name="Andreote A.P.D."/>
            <person name="Branco L.H.Z."/>
            <person name="Delbaje E."/>
            <person name="Cruz R.B."/>
            <person name="Varani A.M."/>
            <person name="Fiore M.F."/>
        </authorList>
    </citation>
    <scope>NUCLEOTIDE SEQUENCE [LARGE SCALE GENOMIC DNA]</scope>
    <source>
        <strain evidence="4 5">CENA67</strain>
    </source>
</reference>
<evidence type="ECO:0000313" key="4">
    <source>
        <dbReference type="EMBL" id="MBH8562821.1"/>
    </source>
</evidence>
<keyword evidence="5" id="KW-1185">Reference proteome</keyword>
<organism evidence="4 5">
    <name type="scientific">Amazonocrinis nigriterrae CENA67</name>
    <dbReference type="NCBI Taxonomy" id="2794033"/>
    <lineage>
        <taxon>Bacteria</taxon>
        <taxon>Bacillati</taxon>
        <taxon>Cyanobacteriota</taxon>
        <taxon>Cyanophyceae</taxon>
        <taxon>Nostocales</taxon>
        <taxon>Nostocaceae</taxon>
        <taxon>Amazonocrinis</taxon>
        <taxon>Amazonocrinis nigriterrae</taxon>
    </lineage>
</organism>